<dbReference type="Proteomes" id="UP000824782">
    <property type="component" value="Unassembled WGS sequence"/>
</dbReference>
<evidence type="ECO:0000313" key="18">
    <source>
        <dbReference type="EMBL" id="KAG8544923.1"/>
    </source>
</evidence>
<keyword evidence="14" id="KW-0407">Ion channel</keyword>
<dbReference type="Pfam" id="PF25969">
    <property type="entry name" value="NUDT9_N"/>
    <property type="match status" value="1"/>
</dbReference>
<keyword evidence="9" id="KW-0106">Calcium</keyword>
<evidence type="ECO:0000256" key="11">
    <source>
        <dbReference type="ARBA" id="ARBA00023065"/>
    </source>
</evidence>
<dbReference type="PANTHER" id="PTHR13030">
    <property type="entry name" value="NUDIX HYDROLASE"/>
    <property type="match status" value="1"/>
</dbReference>
<gene>
    <name evidence="18" type="ORF">GDO81_021619</name>
</gene>
<dbReference type="AlphaFoldDB" id="A0AAV6Z998"/>
<comment type="catalytic activity">
    <reaction evidence="15">
        <text>Na(+)(in) = Na(+)(out)</text>
        <dbReference type="Rhea" id="RHEA:34963"/>
        <dbReference type="ChEBI" id="CHEBI:29101"/>
    </reaction>
</comment>
<organism evidence="18 19">
    <name type="scientific">Engystomops pustulosus</name>
    <name type="common">Tungara frog</name>
    <name type="synonym">Physalaemus pustulosus</name>
    <dbReference type="NCBI Taxonomy" id="76066"/>
    <lineage>
        <taxon>Eukaryota</taxon>
        <taxon>Metazoa</taxon>
        <taxon>Chordata</taxon>
        <taxon>Craniata</taxon>
        <taxon>Vertebrata</taxon>
        <taxon>Euteleostomi</taxon>
        <taxon>Amphibia</taxon>
        <taxon>Batrachia</taxon>
        <taxon>Anura</taxon>
        <taxon>Neobatrachia</taxon>
        <taxon>Hyloidea</taxon>
        <taxon>Leptodactylidae</taxon>
        <taxon>Leiuperinae</taxon>
        <taxon>Engystomops</taxon>
    </lineage>
</organism>
<evidence type="ECO:0000256" key="10">
    <source>
        <dbReference type="ARBA" id="ARBA00022989"/>
    </source>
</evidence>
<evidence type="ECO:0000256" key="4">
    <source>
        <dbReference type="ARBA" id="ARBA00022475"/>
    </source>
</evidence>
<comment type="catalytic activity">
    <reaction evidence="16">
        <text>Ca(2+)(in) = Ca(2+)(out)</text>
        <dbReference type="Rhea" id="RHEA:29671"/>
        <dbReference type="ChEBI" id="CHEBI:29108"/>
    </reaction>
</comment>
<comment type="similarity">
    <text evidence="2">Belongs to the transient receptor (TC 1.A.4) family. LTrpC subfamily. TRPM2 sub-subfamily.</text>
</comment>
<evidence type="ECO:0000256" key="17">
    <source>
        <dbReference type="ARBA" id="ARBA00070987"/>
    </source>
</evidence>
<keyword evidence="6" id="KW-0107">Calcium channel</keyword>
<dbReference type="SUPFAM" id="SSF55811">
    <property type="entry name" value="Nudix"/>
    <property type="match status" value="1"/>
</dbReference>
<dbReference type="CDD" id="cd03670">
    <property type="entry name" value="NUDIX_ADPRase_Nudt9"/>
    <property type="match status" value="1"/>
</dbReference>
<comment type="caution">
    <text evidence="18">The sequence shown here is derived from an EMBL/GenBank/DDBJ whole genome shotgun (WGS) entry which is preliminary data.</text>
</comment>
<dbReference type="GO" id="GO:0005262">
    <property type="term" value="F:calcium channel activity"/>
    <property type="evidence" value="ECO:0007669"/>
    <property type="project" value="UniProtKB-KW"/>
</dbReference>
<dbReference type="EMBL" id="WNYA01001889">
    <property type="protein sequence ID" value="KAG8544923.1"/>
    <property type="molecule type" value="Genomic_DNA"/>
</dbReference>
<keyword evidence="11" id="KW-0406">Ion transport</keyword>
<keyword evidence="8" id="KW-0479">Metal-binding</keyword>
<keyword evidence="12" id="KW-0472">Membrane</keyword>
<evidence type="ECO:0000256" key="8">
    <source>
        <dbReference type="ARBA" id="ARBA00022723"/>
    </source>
</evidence>
<dbReference type="FunFam" id="3.90.79.10:FF:000047">
    <property type="entry name" value="Transient receptor potential cation channel subfamily M member 2"/>
    <property type="match status" value="1"/>
</dbReference>
<dbReference type="Gene3D" id="3.90.79.10">
    <property type="entry name" value="Nucleoside Triphosphate Pyrophosphohydrolase"/>
    <property type="match status" value="1"/>
</dbReference>
<proteinExistence type="inferred from homology"/>
<evidence type="ECO:0000256" key="9">
    <source>
        <dbReference type="ARBA" id="ARBA00022837"/>
    </source>
</evidence>
<keyword evidence="5" id="KW-0109">Calcium transport</keyword>
<evidence type="ECO:0000256" key="5">
    <source>
        <dbReference type="ARBA" id="ARBA00022568"/>
    </source>
</evidence>
<evidence type="ECO:0000256" key="16">
    <source>
        <dbReference type="ARBA" id="ARBA00036634"/>
    </source>
</evidence>
<sequence>MLSLQVDFPNYNPPLYNAERYDRGMYDPAQEMEQKKRKYNGLDGLLDFRSCLGTYQVENGLPLNPMGRTGLQGVGSLRWFGPNHSLHPVLTRWSTNKSGAANKKMSRRMLEVLVVKLRRNELWALPGGTLDPGEQLPLKFQSLLKRGYLSEFLALLGAGKEVFHGYLDDPRNTDNAWIETLAINIHFDTKESNDLFLKNLKESDFEVSLRWQLLDHKIPLYANEKEILQRTAEHHNANY</sequence>
<accession>A0AAV6Z998</accession>
<dbReference type="PANTHER" id="PTHR13030:SF14">
    <property type="entry name" value="BCDNA.LD24702"/>
    <property type="match status" value="1"/>
</dbReference>
<evidence type="ECO:0000313" key="19">
    <source>
        <dbReference type="Proteomes" id="UP000824782"/>
    </source>
</evidence>
<dbReference type="InterPro" id="IPR015797">
    <property type="entry name" value="NUDIX_hydrolase-like_dom_sf"/>
</dbReference>
<dbReference type="InterPro" id="IPR039989">
    <property type="entry name" value="NUDT9"/>
</dbReference>
<reference evidence="18" key="1">
    <citation type="thesis" date="2020" institute="ProQuest LLC" country="789 East Eisenhower Parkway, Ann Arbor, MI, USA">
        <title>Comparative Genomics and Chromosome Evolution.</title>
        <authorList>
            <person name="Mudd A.B."/>
        </authorList>
    </citation>
    <scope>NUCLEOTIDE SEQUENCE</scope>
    <source>
        <strain evidence="18">237g6f4</strain>
        <tissue evidence="18">Blood</tissue>
    </source>
</reference>
<evidence type="ECO:0000256" key="15">
    <source>
        <dbReference type="ARBA" id="ARBA00036239"/>
    </source>
</evidence>
<evidence type="ECO:0000256" key="13">
    <source>
        <dbReference type="ARBA" id="ARBA00023157"/>
    </source>
</evidence>
<dbReference type="GO" id="GO:0046872">
    <property type="term" value="F:metal ion binding"/>
    <property type="evidence" value="ECO:0007669"/>
    <property type="project" value="UniProtKB-KW"/>
</dbReference>
<comment type="subcellular location">
    <subcellularLocation>
        <location evidence="1">Cell membrane</location>
        <topology evidence="1">Multi-pass membrane protein</topology>
    </subcellularLocation>
</comment>
<keyword evidence="13" id="KW-1015">Disulfide bond</keyword>
<evidence type="ECO:0000256" key="6">
    <source>
        <dbReference type="ARBA" id="ARBA00022673"/>
    </source>
</evidence>
<keyword evidence="7" id="KW-0812">Transmembrane</keyword>
<dbReference type="GO" id="GO:0047631">
    <property type="term" value="F:ADP-ribose diphosphatase activity"/>
    <property type="evidence" value="ECO:0007669"/>
    <property type="project" value="InterPro"/>
</dbReference>
<evidence type="ECO:0000256" key="7">
    <source>
        <dbReference type="ARBA" id="ARBA00022692"/>
    </source>
</evidence>
<evidence type="ECO:0000256" key="2">
    <source>
        <dbReference type="ARBA" id="ARBA00009501"/>
    </source>
</evidence>
<evidence type="ECO:0000256" key="14">
    <source>
        <dbReference type="ARBA" id="ARBA00023303"/>
    </source>
</evidence>
<keyword evidence="3" id="KW-0813">Transport</keyword>
<evidence type="ECO:0000256" key="3">
    <source>
        <dbReference type="ARBA" id="ARBA00022448"/>
    </source>
</evidence>
<dbReference type="GO" id="GO:0005886">
    <property type="term" value="C:plasma membrane"/>
    <property type="evidence" value="ECO:0007669"/>
    <property type="project" value="UniProtKB-SubCell"/>
</dbReference>
<keyword evidence="4" id="KW-1003">Cell membrane</keyword>
<keyword evidence="10" id="KW-1133">Transmembrane helix</keyword>
<evidence type="ECO:0000256" key="12">
    <source>
        <dbReference type="ARBA" id="ARBA00023136"/>
    </source>
</evidence>
<keyword evidence="19" id="KW-1185">Reference proteome</keyword>
<evidence type="ECO:0000256" key="1">
    <source>
        <dbReference type="ARBA" id="ARBA00004651"/>
    </source>
</evidence>
<protein>
    <recommendedName>
        <fullName evidence="17">Transient receptor potential cation channel subfamily M member 2</fullName>
    </recommendedName>
</protein>
<name>A0AAV6Z998_ENGPU</name>